<accession>A0A412X2F0</accession>
<dbReference type="EMBL" id="QRZC01000048">
    <property type="protein sequence ID" value="RGV34644.1"/>
    <property type="molecule type" value="Genomic_DNA"/>
</dbReference>
<gene>
    <name evidence="1" type="ORF">DWW14_22560</name>
</gene>
<comment type="caution">
    <text evidence="1">The sequence shown here is derived from an EMBL/GenBank/DDBJ whole genome shotgun (WGS) entry which is preliminary data.</text>
</comment>
<protein>
    <submittedName>
        <fullName evidence="1">Uncharacterized protein</fullName>
    </submittedName>
</protein>
<proteinExistence type="predicted"/>
<evidence type="ECO:0000313" key="2">
    <source>
        <dbReference type="Proteomes" id="UP000285343"/>
    </source>
</evidence>
<dbReference type="AlphaFoldDB" id="A0A412X2F0"/>
<evidence type="ECO:0000313" key="1">
    <source>
        <dbReference type="EMBL" id="RGV34644.1"/>
    </source>
</evidence>
<reference evidence="1 2" key="1">
    <citation type="submission" date="2018-08" db="EMBL/GenBank/DDBJ databases">
        <title>A genome reference for cultivated species of the human gut microbiota.</title>
        <authorList>
            <person name="Zou Y."/>
            <person name="Xue W."/>
            <person name="Luo G."/>
        </authorList>
    </citation>
    <scope>NUCLEOTIDE SEQUENCE [LARGE SCALE GENOMIC DNA]</scope>
    <source>
        <strain evidence="1 2">AF14-42</strain>
    </source>
</reference>
<dbReference type="Proteomes" id="UP000285343">
    <property type="component" value="Unassembled WGS sequence"/>
</dbReference>
<sequence>MLHIPLYLHPLPTNFEGLMKPDFSDYIIAVLFELNDGLPHSMDWCVDRILDKCSIEYEIPLVGHYLKKEDVYYTSVKTTIVMLEANGIVKIDNDHNAMLTRKGKRYIEMNELEIMERWKELHDRKVLEDKRKNEDSF</sequence>
<name>A0A412X2F0_BACUN</name>
<organism evidence="1 2">
    <name type="scientific">Bacteroides uniformis</name>
    <dbReference type="NCBI Taxonomy" id="820"/>
    <lineage>
        <taxon>Bacteria</taxon>
        <taxon>Pseudomonadati</taxon>
        <taxon>Bacteroidota</taxon>
        <taxon>Bacteroidia</taxon>
        <taxon>Bacteroidales</taxon>
        <taxon>Bacteroidaceae</taxon>
        <taxon>Bacteroides</taxon>
    </lineage>
</organism>